<accession>A0A379EQY0</accession>
<keyword evidence="1" id="KW-0472">Membrane</keyword>
<keyword evidence="1" id="KW-0812">Transmembrane</keyword>
<keyword evidence="1" id="KW-1133">Transmembrane helix</keyword>
<evidence type="ECO:0000313" key="3">
    <source>
        <dbReference type="Proteomes" id="UP000183920"/>
    </source>
</evidence>
<dbReference type="RefSeq" id="WP_072064848.1">
    <property type="nucleotide sequence ID" value="NZ_CAXOKO010000004.1"/>
</dbReference>
<sequence length="558" mass="63137">MRWLMKSMVSLILIVILFIIIIYAFIQTQWGAQKTSEWLTEYTDYDIRFSGIEHDLMQPEQVIVYDLLVNPKQDKARVSAKSAQIRFDWQFFTTPSHLQKITLENGNIEFTNKSPSIPLSADILQFKNMILNSTNADFSFEANKVTGGITPWAPTSEDFIGAGHFQFSIADGMINNNKFSNFIISGQYQPNNIQIEKLGTRLLNGSLSLSGQYQDNQWKFDEVYMNGLRWQSSQTFNELIQSLSEYPRISIRALNIVDFTAEGKQWAMSGFDGQFSQFNWDNALSFTTGELNTNDLVFQDEHFTDLIAKLNQQNNQLNLDNLSLRYEKGLIKLAGHWNKDNKTITIQDATLSGLLYTLPENWLNFLAKPIDTKSNIQNITIEQLSINQSILIDITPEFPFQFTNLTGKLQNLMVAKEGEWGLWQGSAVFNADSGTLNRIELRRPDLKIVTQQDNAIIEQYSAFIGDGIVRGSAGLIQSNQQRQFSLITNGLNVPLSIPYTLGLKTTYSDEIGQFTLKLKGNLRASPVISTLNGTLTGSKGEQQILNSEIQNGEIINHL</sequence>
<dbReference type="EMBL" id="CVRY01000007">
    <property type="protein sequence ID" value="CRL64866.1"/>
    <property type="molecule type" value="Genomic_DNA"/>
</dbReference>
<accession>A0A0G4QGW2</accession>
<reference evidence="3" key="1">
    <citation type="submission" date="2015-06" db="EMBL/GenBank/DDBJ databases">
        <authorList>
            <person name="Urmite Genomes"/>
        </authorList>
    </citation>
    <scope>NUCLEOTIDE SEQUENCE [LARGE SCALE GENOMIC DNA]</scope>
    <source>
        <strain evidence="3">CSUR P1867</strain>
    </source>
</reference>
<proteinExistence type="predicted"/>
<organism evidence="2 3">
    <name type="scientific">Proteus penneri</name>
    <dbReference type="NCBI Taxonomy" id="102862"/>
    <lineage>
        <taxon>Bacteria</taxon>
        <taxon>Pseudomonadati</taxon>
        <taxon>Pseudomonadota</taxon>
        <taxon>Gammaproteobacteria</taxon>
        <taxon>Enterobacterales</taxon>
        <taxon>Morganellaceae</taxon>
        <taxon>Proteus</taxon>
    </lineage>
</organism>
<evidence type="ECO:0000256" key="1">
    <source>
        <dbReference type="SAM" id="Phobius"/>
    </source>
</evidence>
<dbReference type="Proteomes" id="UP000183920">
    <property type="component" value="Unassembled WGS sequence"/>
</dbReference>
<name>A0A0G4QGW2_9GAMM</name>
<evidence type="ECO:0000313" key="2">
    <source>
        <dbReference type="EMBL" id="CRL64866.1"/>
    </source>
</evidence>
<gene>
    <name evidence="2" type="ORF">BN1804_03207</name>
</gene>
<protein>
    <submittedName>
        <fullName evidence="2">AsmA family protein</fullName>
    </submittedName>
</protein>
<dbReference type="AlphaFoldDB" id="A0A0G4QGW2"/>
<feature type="transmembrane region" description="Helical" evidence="1">
    <location>
        <begin position="7"/>
        <end position="26"/>
    </location>
</feature>